<dbReference type="SUPFAM" id="SSF57716">
    <property type="entry name" value="Glucocorticoid receptor-like (DNA-binding domain)"/>
    <property type="match status" value="1"/>
</dbReference>
<organism evidence="11 12">
    <name type="scientific">Methanoculleus sediminis</name>
    <dbReference type="NCBI Taxonomy" id="1550566"/>
    <lineage>
        <taxon>Archaea</taxon>
        <taxon>Methanobacteriati</taxon>
        <taxon>Methanobacteriota</taxon>
        <taxon>Stenosarchaea group</taxon>
        <taxon>Methanomicrobia</taxon>
        <taxon>Methanomicrobiales</taxon>
        <taxon>Methanomicrobiaceae</taxon>
        <taxon>Methanoculleus</taxon>
    </lineage>
</organism>
<dbReference type="InterPro" id="IPR011017">
    <property type="entry name" value="TRASH_dom"/>
</dbReference>
<dbReference type="Proteomes" id="UP000035301">
    <property type="component" value="Unassembled WGS sequence"/>
</dbReference>
<dbReference type="AlphaFoldDB" id="A0A0H1R3H0"/>
<name>A0A0H1R3H0_9EURY</name>
<dbReference type="GO" id="GO:1990904">
    <property type="term" value="C:ribonucleoprotein complex"/>
    <property type="evidence" value="ECO:0007669"/>
    <property type="project" value="UniProtKB-KW"/>
</dbReference>
<keyword evidence="3 9" id="KW-0699">rRNA-binding</keyword>
<keyword evidence="6 9" id="KW-0694">RNA-binding</keyword>
<dbReference type="OrthoDB" id="55506at2157"/>
<dbReference type="InterPro" id="IPR055345">
    <property type="entry name" value="Ribosomal_eL24-rel_arc"/>
</dbReference>
<sequence>MVDKYVCNFCGEVLEPGTGKMFVRKDGTIYYFCSTKCQNNYRLGRVPRRVEWTAMGRKARGKE</sequence>
<feature type="domain" description="TRASH" evidence="10">
    <location>
        <begin position="7"/>
        <end position="45"/>
    </location>
</feature>
<evidence type="ECO:0000313" key="12">
    <source>
        <dbReference type="Proteomes" id="UP000035301"/>
    </source>
</evidence>
<dbReference type="Pfam" id="PF01246">
    <property type="entry name" value="Ribosomal_L24e"/>
    <property type="match status" value="1"/>
</dbReference>
<feature type="binding site" evidence="9">
    <location>
        <position position="7"/>
    </location>
    <ligand>
        <name>Zn(2+)</name>
        <dbReference type="ChEBI" id="CHEBI:29105"/>
    </ligand>
</feature>
<evidence type="ECO:0000256" key="2">
    <source>
        <dbReference type="ARBA" id="ARBA00022723"/>
    </source>
</evidence>
<evidence type="ECO:0000256" key="1">
    <source>
        <dbReference type="ARBA" id="ARBA00005647"/>
    </source>
</evidence>
<dbReference type="GO" id="GO:0006412">
    <property type="term" value="P:translation"/>
    <property type="evidence" value="ECO:0007669"/>
    <property type="project" value="UniProtKB-UniRule"/>
</dbReference>
<dbReference type="Gene3D" id="2.30.170.20">
    <property type="entry name" value="Ribosomal protein L24e"/>
    <property type="match status" value="1"/>
</dbReference>
<evidence type="ECO:0000259" key="10">
    <source>
        <dbReference type="SMART" id="SM00746"/>
    </source>
</evidence>
<feature type="binding site" evidence="9">
    <location>
        <position position="10"/>
    </location>
    <ligand>
        <name>Zn(2+)</name>
        <dbReference type="ChEBI" id="CHEBI:29105"/>
    </ligand>
</feature>
<keyword evidence="4 9" id="KW-0863">Zinc-finger</keyword>
<keyword evidence="2 9" id="KW-0479">Metal-binding</keyword>
<comment type="subunit">
    <text evidence="9">Part of the 50S ribosomal subunit. Forms a cluster with proteins L3 and L14.</text>
</comment>
<feature type="zinc finger region" description="C4-type" evidence="9">
    <location>
        <begin position="7"/>
        <end position="37"/>
    </location>
</feature>
<dbReference type="GO" id="GO:0019843">
    <property type="term" value="F:rRNA binding"/>
    <property type="evidence" value="ECO:0007669"/>
    <property type="project" value="UniProtKB-UniRule"/>
</dbReference>
<comment type="cofactor">
    <cofactor evidence="9">
        <name>Zn(2+)</name>
        <dbReference type="ChEBI" id="CHEBI:29105"/>
    </cofactor>
    <text evidence="9">Binds 1 zinc ion per subunit.</text>
</comment>
<dbReference type="PANTHER" id="PTHR10792">
    <property type="entry name" value="60S RIBOSOMAL PROTEIN L24"/>
    <property type="match status" value="1"/>
</dbReference>
<dbReference type="CDD" id="cd00472">
    <property type="entry name" value="Ribosomal_L24e_L24"/>
    <property type="match status" value="1"/>
</dbReference>
<gene>
    <name evidence="9" type="primary">rpl24e</name>
    <name evidence="11" type="ORF">SZ63_02590</name>
</gene>
<keyword evidence="12" id="KW-1185">Reference proteome</keyword>
<dbReference type="InterPro" id="IPR023442">
    <property type="entry name" value="Ribosomal_eL24_CS"/>
</dbReference>
<dbReference type="HAMAP" id="MF_00773">
    <property type="entry name" value="Ribosomal_eL24"/>
    <property type="match status" value="1"/>
</dbReference>
<dbReference type="STRING" id="1550566.SZ63_02590"/>
<evidence type="ECO:0000256" key="6">
    <source>
        <dbReference type="ARBA" id="ARBA00022884"/>
    </source>
</evidence>
<evidence type="ECO:0000256" key="9">
    <source>
        <dbReference type="HAMAP-Rule" id="MF_00773"/>
    </source>
</evidence>
<comment type="function">
    <text evidence="9">Binds to the 23S rRNA.</text>
</comment>
<keyword evidence="5 9" id="KW-0862">Zinc</keyword>
<evidence type="ECO:0000256" key="7">
    <source>
        <dbReference type="ARBA" id="ARBA00022980"/>
    </source>
</evidence>
<feature type="binding site" evidence="9">
    <location>
        <position position="33"/>
    </location>
    <ligand>
        <name>Zn(2+)</name>
        <dbReference type="ChEBI" id="CHEBI:29105"/>
    </ligand>
</feature>
<keyword evidence="7 9" id="KW-0689">Ribosomal protein</keyword>
<evidence type="ECO:0000256" key="4">
    <source>
        <dbReference type="ARBA" id="ARBA00022771"/>
    </source>
</evidence>
<evidence type="ECO:0000256" key="3">
    <source>
        <dbReference type="ARBA" id="ARBA00022730"/>
    </source>
</evidence>
<dbReference type="SMART" id="SM00746">
    <property type="entry name" value="TRASH"/>
    <property type="match status" value="1"/>
</dbReference>
<dbReference type="GO" id="GO:0005840">
    <property type="term" value="C:ribosome"/>
    <property type="evidence" value="ECO:0007669"/>
    <property type="project" value="UniProtKB-KW"/>
</dbReference>
<dbReference type="PATRIC" id="fig|1550566.3.peg.551"/>
<comment type="similarity">
    <text evidence="1 9">Belongs to the eukaryotic ribosomal protein eL24 family.</text>
</comment>
<comment type="caution">
    <text evidence="11">The sequence shown here is derived from an EMBL/GenBank/DDBJ whole genome shotgun (WGS) entry which is preliminary data.</text>
</comment>
<dbReference type="InterPro" id="IPR038630">
    <property type="entry name" value="L24e/L24_sf"/>
</dbReference>
<proteinExistence type="inferred from homology"/>
<accession>A0A0H1R3H0</accession>
<dbReference type="NCBIfam" id="NF034186">
    <property type="entry name" value="PRK14891.1-1"/>
    <property type="match status" value="1"/>
</dbReference>
<feature type="binding site" evidence="9">
    <location>
        <position position="37"/>
    </location>
    <ligand>
        <name>Zn(2+)</name>
        <dbReference type="ChEBI" id="CHEBI:29105"/>
    </ligand>
</feature>
<dbReference type="RefSeq" id="WP_048180537.1">
    <property type="nucleotide sequence ID" value="NZ_JXOJ01000001.1"/>
</dbReference>
<evidence type="ECO:0000256" key="8">
    <source>
        <dbReference type="ARBA" id="ARBA00023274"/>
    </source>
</evidence>
<evidence type="ECO:0000256" key="5">
    <source>
        <dbReference type="ARBA" id="ARBA00022833"/>
    </source>
</evidence>
<keyword evidence="8 9" id="KW-0687">Ribonucleoprotein</keyword>
<dbReference type="PANTHER" id="PTHR10792:SF1">
    <property type="entry name" value="RIBOSOMAL PROTEIN L24"/>
    <property type="match status" value="1"/>
</dbReference>
<evidence type="ECO:0000313" key="11">
    <source>
        <dbReference type="EMBL" id="KLK89326.1"/>
    </source>
</evidence>
<dbReference type="GO" id="GO:0003735">
    <property type="term" value="F:structural constituent of ribosome"/>
    <property type="evidence" value="ECO:0007669"/>
    <property type="project" value="InterPro"/>
</dbReference>
<dbReference type="EMBL" id="JXOJ01000001">
    <property type="protein sequence ID" value="KLK89326.1"/>
    <property type="molecule type" value="Genomic_DNA"/>
</dbReference>
<dbReference type="GO" id="GO:0008270">
    <property type="term" value="F:zinc ion binding"/>
    <property type="evidence" value="ECO:0007669"/>
    <property type="project" value="UniProtKB-UniRule"/>
</dbReference>
<dbReference type="PROSITE" id="PS01073">
    <property type="entry name" value="RIBOSOMAL_L24E"/>
    <property type="match status" value="1"/>
</dbReference>
<protein>
    <recommendedName>
        <fullName evidence="9">Large ribosomal subunit protein eL24</fullName>
    </recommendedName>
</protein>
<dbReference type="InterPro" id="IPR056366">
    <property type="entry name" value="Ribosomal_eL24"/>
</dbReference>
<dbReference type="InterPro" id="IPR000988">
    <property type="entry name" value="Ribosomal_eL24-rel_N"/>
</dbReference>
<reference evidence="11 12" key="1">
    <citation type="journal article" date="2015" name="Int. J. Syst. Evol. Microbiol.">
        <title>Methanoculleus sediminis sp. nov., a methanogen from sediments near a submarine mud volcano.</title>
        <authorList>
            <person name="Chen S.C."/>
            <person name="Chen M.F."/>
            <person name="Lai M.C."/>
            <person name="Weng C.Y."/>
            <person name="Wu S.Y."/>
            <person name="Lin S."/>
            <person name="Yang T.F."/>
            <person name="Chen P.C."/>
        </authorList>
    </citation>
    <scope>NUCLEOTIDE SEQUENCE [LARGE SCALE GENOMIC DNA]</scope>
    <source>
        <strain evidence="11 12">S3Fa</strain>
    </source>
</reference>